<reference evidence="1 2" key="1">
    <citation type="submission" date="2023-10" db="EMBL/GenBank/DDBJ databases">
        <title>Novel methanotroph of the genus Methylocapsa from a subarctic wetland.</title>
        <authorList>
            <person name="Belova S.E."/>
            <person name="Oshkin I.Y."/>
            <person name="Miroshnikov K."/>
            <person name="Dedysh S.N."/>
        </authorList>
    </citation>
    <scope>NUCLEOTIDE SEQUENCE [LARGE SCALE GENOMIC DNA]</scope>
    <source>
        <strain evidence="1 2">RX1</strain>
    </source>
</reference>
<dbReference type="Proteomes" id="UP001626536">
    <property type="component" value="Chromosome"/>
</dbReference>
<gene>
    <name evidence="1" type="ORF">RZS28_11895</name>
</gene>
<evidence type="ECO:0000313" key="1">
    <source>
        <dbReference type="EMBL" id="WOJ88525.1"/>
    </source>
</evidence>
<protein>
    <recommendedName>
        <fullName evidence="3">Transposase</fullName>
    </recommendedName>
</protein>
<dbReference type="EMBL" id="CP136862">
    <property type="protein sequence ID" value="WOJ88525.1"/>
    <property type="molecule type" value="Genomic_DNA"/>
</dbReference>
<proteinExistence type="predicted"/>
<accession>A0ABZ0HNK1</accession>
<keyword evidence="2" id="KW-1185">Reference proteome</keyword>
<dbReference type="RefSeq" id="WP_407337962.1">
    <property type="nucleotide sequence ID" value="NZ_CP136862.1"/>
</dbReference>
<organism evidence="1 2">
    <name type="scientific">Methylocapsa polymorpha</name>
    <dbReference type="NCBI Taxonomy" id="3080828"/>
    <lineage>
        <taxon>Bacteria</taxon>
        <taxon>Pseudomonadati</taxon>
        <taxon>Pseudomonadota</taxon>
        <taxon>Alphaproteobacteria</taxon>
        <taxon>Hyphomicrobiales</taxon>
        <taxon>Beijerinckiaceae</taxon>
        <taxon>Methylocapsa</taxon>
    </lineage>
</organism>
<evidence type="ECO:0000313" key="2">
    <source>
        <dbReference type="Proteomes" id="UP001626536"/>
    </source>
</evidence>
<evidence type="ECO:0008006" key="3">
    <source>
        <dbReference type="Google" id="ProtNLM"/>
    </source>
</evidence>
<name>A0ABZ0HNK1_9HYPH</name>
<sequence length="127" mass="14004">MRLCCTTAQQETPTAARSAGRSSFLLSRARGDLLKVIWHDGQGACLFRSDNELYRIAPGSENVGASYIVGGSPNQIRVEPDPERLSRHVAVIQYNILYWCDQGEDPTNWIRHASVLLSSRAASGELT</sequence>